<name>A0AAN6YMP7_9PEZI</name>
<dbReference type="Proteomes" id="UP001301769">
    <property type="component" value="Unassembled WGS sequence"/>
</dbReference>
<feature type="compositionally biased region" description="Polar residues" evidence="1">
    <location>
        <begin position="462"/>
        <end position="473"/>
    </location>
</feature>
<keyword evidence="3" id="KW-1185">Reference proteome</keyword>
<feature type="compositionally biased region" description="Low complexity" evidence="1">
    <location>
        <begin position="500"/>
        <end position="536"/>
    </location>
</feature>
<accession>A0AAN6YMP7</accession>
<feature type="region of interest" description="Disordered" evidence="1">
    <location>
        <begin position="339"/>
        <end position="359"/>
    </location>
</feature>
<feature type="compositionally biased region" description="Polar residues" evidence="1">
    <location>
        <begin position="484"/>
        <end position="499"/>
    </location>
</feature>
<proteinExistence type="predicted"/>
<sequence>MSKEPKENKSRPEVLRQPQRKDSLSSVLSWAGLQTKPGLIKSPANPATTSTQSQSSSPGNIKSRRHSYGPDGKKKARDGSVTSRRLSLSNAGGTPGVQGAKTRHTKAGSTVDSRNTDGVSVTTKTGKSSSTEKVNKQTQDGSTESIQKPLASSSSQEKTSSIPERPTSPKIIPKSILRVSSPDGQRPPRRIIAFPAPPANTENSQKSNSAPSPLSPLDQPLPGIAEDDAPGSPPSSPIARPLSPGATVRFAKATIHRVEVGPGRRFAPVKRKSKSTLTYIAPLDPGAQKATPKNMLASPTKLRRHVENQKAMGRYWMRTEEEEAQWRAEAAMRAAEEAERYRAEPASPPGPAILANSPAFHGFSWADGLEAQLDKLPPIDSLPTLDKLETEEEAEDKLETVMSDSDDSDTESPDSGAKIFPMDGDQEDHHKQPIKPEKEHAKEAKTNADSPKGTEAAKQNADETSQTPSSTDVKTGGDGAAQEVKQTTATSNATVQGSETTPTKSAITTTTTSGASKTTSIPSLTLSRPTSPSPRRISSHRALSPSPRRISSHRTLSPSPSSPSRPMPSKSLSTTAIIENTPRPERPHTPSARSASANHLHLSGRRGGSSGRRHEIAA</sequence>
<feature type="compositionally biased region" description="Low complexity" evidence="1">
    <location>
        <begin position="209"/>
        <end position="222"/>
    </location>
</feature>
<evidence type="ECO:0000256" key="1">
    <source>
        <dbReference type="SAM" id="MobiDB-lite"/>
    </source>
</evidence>
<feature type="compositionally biased region" description="Low complexity" evidence="1">
    <location>
        <begin position="48"/>
        <end position="57"/>
    </location>
</feature>
<reference evidence="2" key="2">
    <citation type="submission" date="2023-05" db="EMBL/GenBank/DDBJ databases">
        <authorList>
            <consortium name="Lawrence Berkeley National Laboratory"/>
            <person name="Steindorff A."/>
            <person name="Hensen N."/>
            <person name="Bonometti L."/>
            <person name="Westerberg I."/>
            <person name="Brannstrom I.O."/>
            <person name="Guillou S."/>
            <person name="Cros-Aarteil S."/>
            <person name="Calhoun S."/>
            <person name="Haridas S."/>
            <person name="Kuo A."/>
            <person name="Mondo S."/>
            <person name="Pangilinan J."/>
            <person name="Riley R."/>
            <person name="Labutti K."/>
            <person name="Andreopoulos B."/>
            <person name="Lipzen A."/>
            <person name="Chen C."/>
            <person name="Yanf M."/>
            <person name="Daum C."/>
            <person name="Ng V."/>
            <person name="Clum A."/>
            <person name="Ohm R."/>
            <person name="Martin F."/>
            <person name="Silar P."/>
            <person name="Natvig D."/>
            <person name="Lalanne C."/>
            <person name="Gautier V."/>
            <person name="Ament-Velasquez S.L."/>
            <person name="Kruys A."/>
            <person name="Hutchinson M.I."/>
            <person name="Powell A.J."/>
            <person name="Barry K."/>
            <person name="Miller A.N."/>
            <person name="Grigoriev I.V."/>
            <person name="Debuchy R."/>
            <person name="Gladieux P."/>
            <person name="Thoren M.H."/>
            <person name="Johannesson H."/>
        </authorList>
    </citation>
    <scope>NUCLEOTIDE SEQUENCE</scope>
    <source>
        <strain evidence="2">PSN293</strain>
    </source>
</reference>
<feature type="compositionally biased region" description="Polar residues" evidence="1">
    <location>
        <begin position="107"/>
        <end position="117"/>
    </location>
</feature>
<evidence type="ECO:0000313" key="3">
    <source>
        <dbReference type="Proteomes" id="UP001301769"/>
    </source>
</evidence>
<evidence type="ECO:0000313" key="2">
    <source>
        <dbReference type="EMBL" id="KAK4219542.1"/>
    </source>
</evidence>
<feature type="compositionally biased region" description="Basic and acidic residues" evidence="1">
    <location>
        <begin position="1"/>
        <end position="23"/>
    </location>
</feature>
<feature type="region of interest" description="Disordered" evidence="1">
    <location>
        <begin position="376"/>
        <end position="618"/>
    </location>
</feature>
<comment type="caution">
    <text evidence="2">The sequence shown here is derived from an EMBL/GenBank/DDBJ whole genome shotgun (WGS) entry which is preliminary data.</text>
</comment>
<dbReference type="EMBL" id="MU858047">
    <property type="protein sequence ID" value="KAK4219542.1"/>
    <property type="molecule type" value="Genomic_DNA"/>
</dbReference>
<organism evidence="2 3">
    <name type="scientific">Rhypophila decipiens</name>
    <dbReference type="NCBI Taxonomy" id="261697"/>
    <lineage>
        <taxon>Eukaryota</taxon>
        <taxon>Fungi</taxon>
        <taxon>Dikarya</taxon>
        <taxon>Ascomycota</taxon>
        <taxon>Pezizomycotina</taxon>
        <taxon>Sordariomycetes</taxon>
        <taxon>Sordariomycetidae</taxon>
        <taxon>Sordariales</taxon>
        <taxon>Naviculisporaceae</taxon>
        <taxon>Rhypophila</taxon>
    </lineage>
</organism>
<feature type="region of interest" description="Disordered" evidence="1">
    <location>
        <begin position="1"/>
        <end position="245"/>
    </location>
</feature>
<reference evidence="2" key="1">
    <citation type="journal article" date="2023" name="Mol. Phylogenet. Evol.">
        <title>Genome-scale phylogeny and comparative genomics of the fungal order Sordariales.</title>
        <authorList>
            <person name="Hensen N."/>
            <person name="Bonometti L."/>
            <person name="Westerberg I."/>
            <person name="Brannstrom I.O."/>
            <person name="Guillou S."/>
            <person name="Cros-Aarteil S."/>
            <person name="Calhoun S."/>
            <person name="Haridas S."/>
            <person name="Kuo A."/>
            <person name="Mondo S."/>
            <person name="Pangilinan J."/>
            <person name="Riley R."/>
            <person name="LaButti K."/>
            <person name="Andreopoulos B."/>
            <person name="Lipzen A."/>
            <person name="Chen C."/>
            <person name="Yan M."/>
            <person name="Daum C."/>
            <person name="Ng V."/>
            <person name="Clum A."/>
            <person name="Steindorff A."/>
            <person name="Ohm R.A."/>
            <person name="Martin F."/>
            <person name="Silar P."/>
            <person name="Natvig D.O."/>
            <person name="Lalanne C."/>
            <person name="Gautier V."/>
            <person name="Ament-Velasquez S.L."/>
            <person name="Kruys A."/>
            <person name="Hutchinson M.I."/>
            <person name="Powell A.J."/>
            <person name="Barry K."/>
            <person name="Miller A.N."/>
            <person name="Grigoriev I.V."/>
            <person name="Debuchy R."/>
            <person name="Gladieux P."/>
            <person name="Hiltunen Thoren M."/>
            <person name="Johannesson H."/>
        </authorList>
    </citation>
    <scope>NUCLEOTIDE SEQUENCE</scope>
    <source>
        <strain evidence="2">PSN293</strain>
    </source>
</reference>
<feature type="compositionally biased region" description="Basic and acidic residues" evidence="1">
    <location>
        <begin position="427"/>
        <end position="446"/>
    </location>
</feature>
<protein>
    <submittedName>
        <fullName evidence="2">Uncharacterized protein</fullName>
    </submittedName>
</protein>
<feature type="compositionally biased region" description="Low complexity" evidence="1">
    <location>
        <begin position="118"/>
        <end position="131"/>
    </location>
</feature>
<dbReference type="AlphaFoldDB" id="A0AAN6YMP7"/>
<gene>
    <name evidence="2" type="ORF">QBC37DRAFT_107813</name>
</gene>
<feature type="compositionally biased region" description="Polar residues" evidence="1">
    <location>
        <begin position="136"/>
        <end position="162"/>
    </location>
</feature>
<feature type="compositionally biased region" description="Polar residues" evidence="1">
    <location>
        <begin position="80"/>
        <end position="92"/>
    </location>
</feature>